<keyword evidence="4 10" id="KW-0645">Protease</keyword>
<feature type="active site" description="Charge relay system" evidence="10">
    <location>
        <position position="204"/>
    </location>
</feature>
<dbReference type="Gene3D" id="3.40.50.200">
    <property type="entry name" value="Peptidase S8/S53 domain"/>
    <property type="match status" value="1"/>
</dbReference>
<dbReference type="Gene3D" id="2.60.40.10">
    <property type="entry name" value="Immunoglobulins"/>
    <property type="match status" value="1"/>
</dbReference>
<keyword evidence="7 10" id="KW-0720">Serine protease</keyword>
<dbReference type="PROSITE" id="PS50853">
    <property type="entry name" value="FN3"/>
    <property type="match status" value="1"/>
</dbReference>
<dbReference type="Pfam" id="PF00082">
    <property type="entry name" value="Peptidase_S8"/>
    <property type="match status" value="1"/>
</dbReference>
<feature type="active site" description="Charge relay system" evidence="10">
    <location>
        <position position="358"/>
    </location>
</feature>
<dbReference type="PROSITE" id="PS00138">
    <property type="entry name" value="SUBTILASE_SER"/>
    <property type="match status" value="1"/>
</dbReference>
<dbReference type="PROSITE" id="PS00137">
    <property type="entry name" value="SUBTILASE_HIS"/>
    <property type="match status" value="1"/>
</dbReference>
<reference evidence="13 14" key="1">
    <citation type="submission" date="2024-10" db="EMBL/GenBank/DDBJ databases">
        <title>The Natural Products Discovery Center: Release of the First 8490 Sequenced Strains for Exploring Actinobacteria Biosynthetic Diversity.</title>
        <authorList>
            <person name="Kalkreuter E."/>
            <person name="Kautsar S.A."/>
            <person name="Yang D."/>
            <person name="Bader C.D."/>
            <person name="Teijaro C.N."/>
            <person name="Fluegel L."/>
            <person name="Davis C.M."/>
            <person name="Simpson J.R."/>
            <person name="Lauterbach L."/>
            <person name="Steele A.D."/>
            <person name="Gui C."/>
            <person name="Meng S."/>
            <person name="Li G."/>
            <person name="Viehrig K."/>
            <person name="Ye F."/>
            <person name="Su P."/>
            <person name="Kiefer A.F."/>
            <person name="Nichols A."/>
            <person name="Cepeda A.J."/>
            <person name="Yan W."/>
            <person name="Fan B."/>
            <person name="Jiang Y."/>
            <person name="Adhikari A."/>
            <person name="Zheng C.-J."/>
            <person name="Schuster L."/>
            <person name="Cowan T.M."/>
            <person name="Smanski M.J."/>
            <person name="Chevrette M.G."/>
            <person name="De Carvalho L.P.S."/>
            <person name="Shen B."/>
        </authorList>
    </citation>
    <scope>NUCLEOTIDE SEQUENCE [LARGE SCALE GENOMIC DNA]</scope>
    <source>
        <strain evidence="13 14">NPDC000087</strain>
    </source>
</reference>
<comment type="caution">
    <text evidence="13">The sequence shown here is derived from an EMBL/GenBank/DDBJ whole genome shotgun (WGS) entry which is preliminary data.</text>
</comment>
<sequence>MMSFRRYIVAAFALVALVPTSQIAFADSQPKPPERLTYERFAGPARQQTADKQKYDQHSVLVRFKSGLSATTKDRALSKRNLRNLGTVRGTSFVKVSTTGSATDLQRQLSQDPAVSRVTLDYQRQVTATPNDPAYYYGDQNYLKTVRVPQAWDRTKGSTSQVIAVVDTGVNGAQEDLKGRTVAGYNAITNTAIAAGASSDDEGHGSMVAGIASANTNNGLGVAGVAWTGRIMPVKALDSQGSGYDSDIARGVIWAADHGAKIINLSLGGPEDATVLHDAITYANGKGAVVVVAAGNEGDGTPQYPAAYPEVLAVGATDAAGNLTEFSSYGDWVDVAAPGFGIVSTGLGQDYYVGDGTSFSAPIVSGVAALVRSAYPTLTPAQVIGRLKVTARDAGPRGIDPYYGYGVLDAFAAVGGARTSDFTQRTGGTGEPNDVPARATALATSTTGTIAVEGDVDWYHFAPTGATPVTVRVAPARLDPSWPQNANPMLAVYDQDLQLLGQADAGSYGASEAVSLNLPAGTYYVKVSNRSGAADTRPYTVSVASSASGVTPPVGEQEWVRSAAPADFATGQPLATVPSVTFQRAVDASSVTTDTVRLLNGRTGAAVPATVTYNSDTRIGTLTPSAALPDNTPFRIVLSGLRDTGGANQAGQYTSTFSTVDTVPSAVSNFKVTGGTRAAALSWTLPSITDLDQVIVRAATGNTAPSGPTTGTAVYAGTGSSATITGLVSGANYTFAVWVRDRSGKVSPASVARLVGTTVAVSTTTAALNYGGSVTVYGKLVRPDTGAAIAGQPLQVYGRRKGTSTWTLLATPTSSGTGLVAFSTKPAYSTDYQWYYRGSAAYIGNTSAVRSVGVATTLSSTLSTTSMALGGTVHMYGTVTPSHAGQTVYLQRLVGNGVWQNMLSQTLTSTSGYSFAVKPSSRSTFYFRVYKPADADHAAGYSAIRNVRVY</sequence>
<dbReference type="InterPro" id="IPR013783">
    <property type="entry name" value="Ig-like_fold"/>
</dbReference>
<evidence type="ECO:0000256" key="1">
    <source>
        <dbReference type="ARBA" id="ARBA00004613"/>
    </source>
</evidence>
<dbReference type="InterPro" id="IPR036852">
    <property type="entry name" value="Peptidase_S8/S53_dom_sf"/>
</dbReference>
<dbReference type="EMBL" id="JBIAZU010000007">
    <property type="protein sequence ID" value="MFF5295210.1"/>
    <property type="molecule type" value="Genomic_DNA"/>
</dbReference>
<feature type="domain" description="Fibronectin type-III" evidence="12">
    <location>
        <begin position="663"/>
        <end position="761"/>
    </location>
</feature>
<organism evidence="13 14">
    <name type="scientific">Paractinoplanes globisporus</name>
    <dbReference type="NCBI Taxonomy" id="113565"/>
    <lineage>
        <taxon>Bacteria</taxon>
        <taxon>Bacillati</taxon>
        <taxon>Actinomycetota</taxon>
        <taxon>Actinomycetes</taxon>
        <taxon>Micromonosporales</taxon>
        <taxon>Micromonosporaceae</taxon>
        <taxon>Paractinoplanes</taxon>
    </lineage>
</organism>
<keyword evidence="5 11" id="KW-0732">Signal</keyword>
<dbReference type="InterPro" id="IPR036116">
    <property type="entry name" value="FN3_sf"/>
</dbReference>
<dbReference type="Pfam" id="PF13205">
    <property type="entry name" value="Big_5"/>
    <property type="match status" value="1"/>
</dbReference>
<evidence type="ECO:0000256" key="7">
    <source>
        <dbReference type="ARBA" id="ARBA00022825"/>
    </source>
</evidence>
<evidence type="ECO:0000256" key="4">
    <source>
        <dbReference type="ARBA" id="ARBA00022670"/>
    </source>
</evidence>
<dbReference type="Gene3D" id="2.60.40.1220">
    <property type="match status" value="1"/>
</dbReference>
<evidence type="ECO:0000256" key="3">
    <source>
        <dbReference type="ARBA" id="ARBA00022525"/>
    </source>
</evidence>
<feature type="chain" id="PRO_5046520106" evidence="11">
    <location>
        <begin position="27"/>
        <end position="950"/>
    </location>
</feature>
<dbReference type="InterPro" id="IPR003961">
    <property type="entry name" value="FN3_dom"/>
</dbReference>
<dbReference type="InterPro" id="IPR014755">
    <property type="entry name" value="Cu-Rt/internalin_Ig-like"/>
</dbReference>
<name>A0ABW6WRN0_9ACTN</name>
<dbReference type="InterPro" id="IPR050131">
    <property type="entry name" value="Peptidase_S8_subtilisin-like"/>
</dbReference>
<dbReference type="PANTHER" id="PTHR43806:SF11">
    <property type="entry name" value="CEREVISIN-RELATED"/>
    <property type="match status" value="1"/>
</dbReference>
<keyword evidence="9" id="KW-0119">Carbohydrate metabolism</keyword>
<dbReference type="SUPFAM" id="SSF52743">
    <property type="entry name" value="Subtilisin-like"/>
    <property type="match status" value="1"/>
</dbReference>
<dbReference type="RefSeq" id="WP_387698041.1">
    <property type="nucleotide sequence ID" value="NZ_JBIAZU010000007.1"/>
</dbReference>
<dbReference type="InterPro" id="IPR015500">
    <property type="entry name" value="Peptidase_S8_subtilisin-rel"/>
</dbReference>
<evidence type="ECO:0000313" key="14">
    <source>
        <dbReference type="Proteomes" id="UP001602245"/>
    </source>
</evidence>
<proteinExistence type="inferred from homology"/>
<accession>A0ABW6WRN0</accession>
<dbReference type="CDD" id="cd00063">
    <property type="entry name" value="FN3"/>
    <property type="match status" value="1"/>
</dbReference>
<evidence type="ECO:0000256" key="10">
    <source>
        <dbReference type="PROSITE-ProRule" id="PRU01240"/>
    </source>
</evidence>
<dbReference type="SUPFAM" id="SSF49265">
    <property type="entry name" value="Fibronectin type III"/>
    <property type="match status" value="1"/>
</dbReference>
<dbReference type="Gene3D" id="2.60.120.380">
    <property type="match status" value="1"/>
</dbReference>
<comment type="similarity">
    <text evidence="2 10">Belongs to the peptidase S8 family.</text>
</comment>
<dbReference type="InterPro" id="IPR023828">
    <property type="entry name" value="Peptidase_S8_Ser-AS"/>
</dbReference>
<dbReference type="InterPro" id="IPR032812">
    <property type="entry name" value="SbsA_Ig"/>
</dbReference>
<evidence type="ECO:0000256" key="5">
    <source>
        <dbReference type="ARBA" id="ARBA00022729"/>
    </source>
</evidence>
<evidence type="ECO:0000256" key="11">
    <source>
        <dbReference type="SAM" id="SignalP"/>
    </source>
</evidence>
<evidence type="ECO:0000259" key="12">
    <source>
        <dbReference type="PROSITE" id="PS50853"/>
    </source>
</evidence>
<dbReference type="InterPro" id="IPR000209">
    <property type="entry name" value="Peptidase_S8/S53_dom"/>
</dbReference>
<evidence type="ECO:0000256" key="6">
    <source>
        <dbReference type="ARBA" id="ARBA00022801"/>
    </source>
</evidence>
<feature type="active site" description="Charge relay system" evidence="10">
    <location>
        <position position="167"/>
    </location>
</feature>
<dbReference type="PRINTS" id="PR00723">
    <property type="entry name" value="SUBTILISIN"/>
</dbReference>
<dbReference type="PROSITE" id="PS51892">
    <property type="entry name" value="SUBTILASE"/>
    <property type="match status" value="1"/>
</dbReference>
<evidence type="ECO:0000256" key="8">
    <source>
        <dbReference type="ARBA" id="ARBA00023295"/>
    </source>
</evidence>
<keyword evidence="6 10" id="KW-0378">Hydrolase</keyword>
<evidence type="ECO:0000313" key="13">
    <source>
        <dbReference type="EMBL" id="MFF5295210.1"/>
    </source>
</evidence>
<evidence type="ECO:0000256" key="2">
    <source>
        <dbReference type="ARBA" id="ARBA00011073"/>
    </source>
</evidence>
<evidence type="ECO:0000256" key="9">
    <source>
        <dbReference type="ARBA" id="ARBA00023326"/>
    </source>
</evidence>
<protein>
    <submittedName>
        <fullName evidence="13">S8 family serine peptidase</fullName>
    </submittedName>
</protein>
<dbReference type="CDD" id="cd07484">
    <property type="entry name" value="Peptidases_S8_Thermitase_like"/>
    <property type="match status" value="1"/>
</dbReference>
<feature type="signal peptide" evidence="11">
    <location>
        <begin position="1"/>
        <end position="26"/>
    </location>
</feature>
<keyword evidence="14" id="KW-1185">Reference proteome</keyword>
<dbReference type="PANTHER" id="PTHR43806">
    <property type="entry name" value="PEPTIDASE S8"/>
    <property type="match status" value="1"/>
</dbReference>
<dbReference type="SMART" id="SM00060">
    <property type="entry name" value="FN3"/>
    <property type="match status" value="1"/>
</dbReference>
<keyword evidence="9" id="KW-0624">Polysaccharide degradation</keyword>
<keyword evidence="8" id="KW-0326">Glycosidase</keyword>
<keyword evidence="3" id="KW-0964">Secreted</keyword>
<dbReference type="Proteomes" id="UP001602245">
    <property type="component" value="Unassembled WGS sequence"/>
</dbReference>
<comment type="subcellular location">
    <subcellularLocation>
        <location evidence="1">Secreted</location>
    </subcellularLocation>
</comment>
<dbReference type="InterPro" id="IPR022398">
    <property type="entry name" value="Peptidase_S8_His-AS"/>
</dbReference>
<gene>
    <name evidence="13" type="ORF">ACFY35_37715</name>
</gene>
<dbReference type="SUPFAM" id="SSF89260">
    <property type="entry name" value="Collagen-binding domain"/>
    <property type="match status" value="1"/>
</dbReference>
<dbReference type="InterPro" id="IPR034084">
    <property type="entry name" value="Thermitase-like_dom"/>
</dbReference>